<proteinExistence type="predicted"/>
<keyword evidence="3" id="KW-1185">Reference proteome</keyword>
<organism evidence="2 3">
    <name type="scientific">Trichinella papuae</name>
    <dbReference type="NCBI Taxonomy" id="268474"/>
    <lineage>
        <taxon>Eukaryota</taxon>
        <taxon>Metazoa</taxon>
        <taxon>Ecdysozoa</taxon>
        <taxon>Nematoda</taxon>
        <taxon>Enoplea</taxon>
        <taxon>Dorylaimia</taxon>
        <taxon>Trichinellida</taxon>
        <taxon>Trichinellidae</taxon>
        <taxon>Trichinella</taxon>
    </lineage>
</organism>
<dbReference type="EMBL" id="JYDO01000372">
    <property type="protein sequence ID" value="KRZ65405.1"/>
    <property type="molecule type" value="Genomic_DNA"/>
</dbReference>
<name>A0A0V1M0T2_9BILA</name>
<feature type="compositionally biased region" description="Polar residues" evidence="1">
    <location>
        <begin position="167"/>
        <end position="177"/>
    </location>
</feature>
<dbReference type="STRING" id="268474.A0A0V1M0T2"/>
<feature type="region of interest" description="Disordered" evidence="1">
    <location>
        <begin position="151"/>
        <end position="186"/>
    </location>
</feature>
<sequence>MSCDKEAQVRDLIRRVPVFRKKGGFHLKKRTSNRVELLDTLPEEDVSTNGEKETGKNSRVLLHKEANVEPHSTVHRPEEDDISTLVDYGTGLGRTITTTDRETTTQPNTVSNQNQQGLDPVPDETGAEDRTNIFDDASQAAYAACAYTRGGINKPPDSAELGDGKILSSTNKTNQSPSAGADDGIGASARKKPFVANRVQEIHESAFLQCWRYCPTKENPADIPSRGCSLDTLTNSALWWHGSPWLRQNR</sequence>
<accession>A0A0V1M0T2</accession>
<dbReference type="Proteomes" id="UP000054843">
    <property type="component" value="Unassembled WGS sequence"/>
</dbReference>
<feature type="region of interest" description="Disordered" evidence="1">
    <location>
        <begin position="97"/>
        <end position="129"/>
    </location>
</feature>
<evidence type="ECO:0000256" key="1">
    <source>
        <dbReference type="SAM" id="MobiDB-lite"/>
    </source>
</evidence>
<gene>
    <name evidence="2" type="ORF">T10_9241</name>
</gene>
<comment type="caution">
    <text evidence="2">The sequence shown here is derived from an EMBL/GenBank/DDBJ whole genome shotgun (WGS) entry which is preliminary data.</text>
</comment>
<evidence type="ECO:0000313" key="3">
    <source>
        <dbReference type="Proteomes" id="UP000054843"/>
    </source>
</evidence>
<dbReference type="AlphaFoldDB" id="A0A0V1M0T2"/>
<protein>
    <submittedName>
        <fullName evidence="2">Uncharacterized protein</fullName>
    </submittedName>
</protein>
<dbReference type="PANTHER" id="PTHR22955">
    <property type="entry name" value="RETROTRANSPOSON"/>
    <property type="match status" value="1"/>
</dbReference>
<dbReference type="PANTHER" id="PTHR22955:SF77">
    <property type="entry name" value="ASPARTIC PUTATIVE DOMAIN-CONTAINING PROTEIN-RELATED"/>
    <property type="match status" value="1"/>
</dbReference>
<evidence type="ECO:0000313" key="2">
    <source>
        <dbReference type="EMBL" id="KRZ65405.1"/>
    </source>
</evidence>
<reference evidence="2 3" key="1">
    <citation type="submission" date="2015-01" db="EMBL/GenBank/DDBJ databases">
        <title>Evolution of Trichinella species and genotypes.</title>
        <authorList>
            <person name="Korhonen P.K."/>
            <person name="Edoardo P."/>
            <person name="Giuseppe L.R."/>
            <person name="Gasser R.B."/>
        </authorList>
    </citation>
    <scope>NUCLEOTIDE SEQUENCE [LARGE SCALE GENOMIC DNA]</scope>
    <source>
        <strain evidence="2">ISS1980</strain>
    </source>
</reference>